<dbReference type="Gene3D" id="3.30.420.10">
    <property type="entry name" value="Ribonuclease H-like superfamily/Ribonuclease H"/>
    <property type="match status" value="1"/>
</dbReference>
<dbReference type="PANTHER" id="PTHR37984">
    <property type="entry name" value="PROTEIN CBG26694"/>
    <property type="match status" value="1"/>
</dbReference>
<protein>
    <recommendedName>
        <fullName evidence="1">Integrase catalytic domain-containing protein</fullName>
    </recommendedName>
</protein>
<dbReference type="EMBL" id="JANPWB010000010">
    <property type="protein sequence ID" value="KAJ1142593.1"/>
    <property type="molecule type" value="Genomic_DNA"/>
</dbReference>
<dbReference type="SUPFAM" id="SSF53098">
    <property type="entry name" value="Ribonuclease H-like"/>
    <property type="match status" value="1"/>
</dbReference>
<feature type="non-terminal residue" evidence="2">
    <location>
        <position position="185"/>
    </location>
</feature>
<keyword evidence="3" id="KW-1185">Reference proteome</keyword>
<dbReference type="PROSITE" id="PS50994">
    <property type="entry name" value="INTEGRASE"/>
    <property type="match status" value="1"/>
</dbReference>
<dbReference type="GO" id="GO:0015074">
    <property type="term" value="P:DNA integration"/>
    <property type="evidence" value="ECO:0007669"/>
    <property type="project" value="InterPro"/>
</dbReference>
<name>A0AAV7QVY6_PLEWA</name>
<gene>
    <name evidence="2" type="ORF">NDU88_008907</name>
</gene>
<evidence type="ECO:0000313" key="2">
    <source>
        <dbReference type="EMBL" id="KAJ1142593.1"/>
    </source>
</evidence>
<reference evidence="2" key="1">
    <citation type="journal article" date="2022" name="bioRxiv">
        <title>Sequencing and chromosome-scale assembly of the giantPleurodeles waltlgenome.</title>
        <authorList>
            <person name="Brown T."/>
            <person name="Elewa A."/>
            <person name="Iarovenko S."/>
            <person name="Subramanian E."/>
            <person name="Araus A.J."/>
            <person name="Petzold A."/>
            <person name="Susuki M."/>
            <person name="Suzuki K.-i.T."/>
            <person name="Hayashi T."/>
            <person name="Toyoda A."/>
            <person name="Oliveira C."/>
            <person name="Osipova E."/>
            <person name="Leigh N.D."/>
            <person name="Simon A."/>
            <person name="Yun M.H."/>
        </authorList>
    </citation>
    <scope>NUCLEOTIDE SEQUENCE</scope>
    <source>
        <strain evidence="2">20211129_DDA</strain>
        <tissue evidence="2">Liver</tissue>
    </source>
</reference>
<proteinExistence type="predicted"/>
<dbReference type="GO" id="GO:0003676">
    <property type="term" value="F:nucleic acid binding"/>
    <property type="evidence" value="ECO:0007669"/>
    <property type="project" value="InterPro"/>
</dbReference>
<feature type="non-terminal residue" evidence="2">
    <location>
        <position position="1"/>
    </location>
</feature>
<sequence length="185" mass="21224">GTPFMSTLMKQVCKTLGIAQIRTSVYHPQTDGLVERYNRTIKTLLRKTINETGKDWDQKLPLVLYAIRTHEQASTGHSPFELVFGRQPRSLLDMAVESWEAEAEEAGTPLLEYAEKLRNHLHSLWTDVHANLEQAQQTQKSYYDKGSKLRVLQPEDQVLIMRPTSDHKLLAKWQGPYRVIKAVSP</sequence>
<dbReference type="Proteomes" id="UP001066276">
    <property type="component" value="Chromosome 6"/>
</dbReference>
<accession>A0AAV7QVY6</accession>
<dbReference type="PANTHER" id="PTHR37984:SF15">
    <property type="entry name" value="INTEGRASE CATALYTIC DOMAIN-CONTAINING PROTEIN"/>
    <property type="match status" value="1"/>
</dbReference>
<feature type="domain" description="Integrase catalytic" evidence="1">
    <location>
        <begin position="1"/>
        <end position="87"/>
    </location>
</feature>
<organism evidence="2 3">
    <name type="scientific">Pleurodeles waltl</name>
    <name type="common">Iberian ribbed newt</name>
    <dbReference type="NCBI Taxonomy" id="8319"/>
    <lineage>
        <taxon>Eukaryota</taxon>
        <taxon>Metazoa</taxon>
        <taxon>Chordata</taxon>
        <taxon>Craniata</taxon>
        <taxon>Vertebrata</taxon>
        <taxon>Euteleostomi</taxon>
        <taxon>Amphibia</taxon>
        <taxon>Batrachia</taxon>
        <taxon>Caudata</taxon>
        <taxon>Salamandroidea</taxon>
        <taxon>Salamandridae</taxon>
        <taxon>Pleurodelinae</taxon>
        <taxon>Pleurodeles</taxon>
    </lineage>
</organism>
<dbReference type="InterPro" id="IPR001584">
    <property type="entry name" value="Integrase_cat-core"/>
</dbReference>
<comment type="caution">
    <text evidence="2">The sequence shown here is derived from an EMBL/GenBank/DDBJ whole genome shotgun (WGS) entry which is preliminary data.</text>
</comment>
<evidence type="ECO:0000313" key="3">
    <source>
        <dbReference type="Proteomes" id="UP001066276"/>
    </source>
</evidence>
<dbReference type="InterPro" id="IPR050951">
    <property type="entry name" value="Retrovirus_Pol_polyprotein"/>
</dbReference>
<evidence type="ECO:0000259" key="1">
    <source>
        <dbReference type="PROSITE" id="PS50994"/>
    </source>
</evidence>
<dbReference type="InterPro" id="IPR036397">
    <property type="entry name" value="RNaseH_sf"/>
</dbReference>
<dbReference type="InterPro" id="IPR012337">
    <property type="entry name" value="RNaseH-like_sf"/>
</dbReference>
<dbReference type="AlphaFoldDB" id="A0AAV7QVY6"/>